<protein>
    <recommendedName>
        <fullName evidence="4">Secreted protein</fullName>
    </recommendedName>
</protein>
<reference evidence="2" key="1">
    <citation type="journal article" date="2023" name="G3 (Bethesda)">
        <title>A reference genome for the long-term kleptoplast-retaining sea slug Elysia crispata morphotype clarki.</title>
        <authorList>
            <person name="Eastman K.E."/>
            <person name="Pendleton A.L."/>
            <person name="Shaikh M.A."/>
            <person name="Suttiyut T."/>
            <person name="Ogas R."/>
            <person name="Tomko P."/>
            <person name="Gavelis G."/>
            <person name="Widhalm J.R."/>
            <person name="Wisecaver J.H."/>
        </authorList>
    </citation>
    <scope>NUCLEOTIDE SEQUENCE</scope>
    <source>
        <strain evidence="2">ECLA1</strain>
    </source>
</reference>
<comment type="caution">
    <text evidence="2">The sequence shown here is derived from an EMBL/GenBank/DDBJ whole genome shotgun (WGS) entry which is preliminary data.</text>
</comment>
<accession>A0AAE0XZL0</accession>
<dbReference type="Proteomes" id="UP001283361">
    <property type="component" value="Unassembled WGS sequence"/>
</dbReference>
<dbReference type="EMBL" id="JAWDGP010007259">
    <property type="protein sequence ID" value="KAK3727067.1"/>
    <property type="molecule type" value="Genomic_DNA"/>
</dbReference>
<organism evidence="2 3">
    <name type="scientific">Elysia crispata</name>
    <name type="common">lettuce slug</name>
    <dbReference type="NCBI Taxonomy" id="231223"/>
    <lineage>
        <taxon>Eukaryota</taxon>
        <taxon>Metazoa</taxon>
        <taxon>Spiralia</taxon>
        <taxon>Lophotrochozoa</taxon>
        <taxon>Mollusca</taxon>
        <taxon>Gastropoda</taxon>
        <taxon>Heterobranchia</taxon>
        <taxon>Euthyneura</taxon>
        <taxon>Panpulmonata</taxon>
        <taxon>Sacoglossa</taxon>
        <taxon>Placobranchoidea</taxon>
        <taxon>Plakobranchidae</taxon>
        <taxon>Elysia</taxon>
    </lineage>
</organism>
<keyword evidence="3" id="KW-1185">Reference proteome</keyword>
<feature type="chain" id="PRO_5042007095" description="Secreted protein" evidence="1">
    <location>
        <begin position="19"/>
        <end position="106"/>
    </location>
</feature>
<evidence type="ECO:0000313" key="3">
    <source>
        <dbReference type="Proteomes" id="UP001283361"/>
    </source>
</evidence>
<evidence type="ECO:0008006" key="4">
    <source>
        <dbReference type="Google" id="ProtNLM"/>
    </source>
</evidence>
<evidence type="ECO:0000256" key="1">
    <source>
        <dbReference type="SAM" id="SignalP"/>
    </source>
</evidence>
<dbReference type="AlphaFoldDB" id="A0AAE0XZL0"/>
<gene>
    <name evidence="2" type="ORF">RRG08_026592</name>
</gene>
<evidence type="ECO:0000313" key="2">
    <source>
        <dbReference type="EMBL" id="KAK3727067.1"/>
    </source>
</evidence>
<keyword evidence="1" id="KW-0732">Signal</keyword>
<name>A0AAE0XZL0_9GAST</name>
<proteinExistence type="predicted"/>
<sequence>MFFTVLAVIFFGYIAVEPMCSPVREGLTPSTWRSSGHVTHALVVQSLPVTGWKSVGGNSVQINNPVYSHPSNVSRAVEKARSRVDEHARPHWVISKLEESVCYCPI</sequence>
<feature type="signal peptide" evidence="1">
    <location>
        <begin position="1"/>
        <end position="18"/>
    </location>
</feature>